<dbReference type="Pfam" id="PF14420">
    <property type="entry name" value="Clr5"/>
    <property type="match status" value="1"/>
</dbReference>
<evidence type="ECO:0000259" key="1">
    <source>
        <dbReference type="Pfam" id="PF14420"/>
    </source>
</evidence>
<gene>
    <name evidence="2" type="ORF">COCHEDRAFT_1098517</name>
</gene>
<dbReference type="HOGENOM" id="CLU_2190132_0_0_1"/>
<dbReference type="Proteomes" id="UP000016936">
    <property type="component" value="Unassembled WGS sequence"/>
</dbReference>
<dbReference type="OMA" id="WIGHERI"/>
<feature type="domain" description="Clr5" evidence="1">
    <location>
        <begin position="11"/>
        <end position="65"/>
    </location>
</feature>
<sequence>MPKTNHPRIAPTEWQNRKETIQKLYLSEDKSLMGEGGVIETMKGKGFFASKPQYEAQFMRWGFKKKLTRENWHTIGHIIKNRDKLGRVSHVYAYGTRLSSDKVKKETSR</sequence>
<reference evidence="3" key="2">
    <citation type="journal article" date="2013" name="PLoS Genet.">
        <title>Comparative genome structure, secondary metabolite, and effector coding capacity across Cochliobolus pathogens.</title>
        <authorList>
            <person name="Condon B.J."/>
            <person name="Leng Y."/>
            <person name="Wu D."/>
            <person name="Bushley K.E."/>
            <person name="Ohm R.A."/>
            <person name="Otillar R."/>
            <person name="Martin J."/>
            <person name="Schackwitz W."/>
            <person name="Grimwood J."/>
            <person name="MohdZainudin N."/>
            <person name="Xue C."/>
            <person name="Wang R."/>
            <person name="Manning V.A."/>
            <person name="Dhillon B."/>
            <person name="Tu Z.J."/>
            <person name="Steffenson B.J."/>
            <person name="Salamov A."/>
            <person name="Sun H."/>
            <person name="Lowry S."/>
            <person name="LaButti K."/>
            <person name="Han J."/>
            <person name="Copeland A."/>
            <person name="Lindquist E."/>
            <person name="Barry K."/>
            <person name="Schmutz J."/>
            <person name="Baker S.E."/>
            <person name="Ciuffetti L.M."/>
            <person name="Grigoriev I.V."/>
            <person name="Zhong S."/>
            <person name="Turgeon B.G."/>
        </authorList>
    </citation>
    <scope>NUCLEOTIDE SEQUENCE [LARGE SCALE GENOMIC DNA]</scope>
    <source>
        <strain evidence="3">C5 / ATCC 48332 / race O</strain>
    </source>
</reference>
<evidence type="ECO:0000313" key="3">
    <source>
        <dbReference type="Proteomes" id="UP000016936"/>
    </source>
</evidence>
<proteinExistence type="predicted"/>
<dbReference type="STRING" id="701091.M2UYU8"/>
<dbReference type="InterPro" id="IPR025676">
    <property type="entry name" value="Clr5_dom"/>
</dbReference>
<organism evidence="2 3">
    <name type="scientific">Cochliobolus heterostrophus (strain C5 / ATCC 48332 / race O)</name>
    <name type="common">Southern corn leaf blight fungus</name>
    <name type="synonym">Bipolaris maydis</name>
    <dbReference type="NCBI Taxonomy" id="701091"/>
    <lineage>
        <taxon>Eukaryota</taxon>
        <taxon>Fungi</taxon>
        <taxon>Dikarya</taxon>
        <taxon>Ascomycota</taxon>
        <taxon>Pezizomycotina</taxon>
        <taxon>Dothideomycetes</taxon>
        <taxon>Pleosporomycetidae</taxon>
        <taxon>Pleosporales</taxon>
        <taxon>Pleosporineae</taxon>
        <taxon>Pleosporaceae</taxon>
        <taxon>Bipolaris</taxon>
    </lineage>
</organism>
<reference evidence="2 3" key="1">
    <citation type="journal article" date="2012" name="PLoS Pathog.">
        <title>Diverse lifestyles and strategies of plant pathogenesis encoded in the genomes of eighteen Dothideomycetes fungi.</title>
        <authorList>
            <person name="Ohm R.A."/>
            <person name="Feau N."/>
            <person name="Henrissat B."/>
            <person name="Schoch C.L."/>
            <person name="Horwitz B.A."/>
            <person name="Barry K.W."/>
            <person name="Condon B.J."/>
            <person name="Copeland A.C."/>
            <person name="Dhillon B."/>
            <person name="Glaser F."/>
            <person name="Hesse C.N."/>
            <person name="Kosti I."/>
            <person name="LaButti K."/>
            <person name="Lindquist E.A."/>
            <person name="Lucas S."/>
            <person name="Salamov A.A."/>
            <person name="Bradshaw R.E."/>
            <person name="Ciuffetti L."/>
            <person name="Hamelin R.C."/>
            <person name="Kema G.H.J."/>
            <person name="Lawrence C."/>
            <person name="Scott J.A."/>
            <person name="Spatafora J.W."/>
            <person name="Turgeon B.G."/>
            <person name="de Wit P.J.G.M."/>
            <person name="Zhong S."/>
            <person name="Goodwin S.B."/>
            <person name="Grigoriev I.V."/>
        </authorList>
    </citation>
    <scope>NUCLEOTIDE SEQUENCE [LARGE SCALE GENOMIC DNA]</scope>
    <source>
        <strain evidence="3">C5 / ATCC 48332 / race O</strain>
    </source>
</reference>
<dbReference type="EMBL" id="KB445574">
    <property type="protein sequence ID" value="EMD92983.1"/>
    <property type="molecule type" value="Genomic_DNA"/>
</dbReference>
<dbReference type="AlphaFoldDB" id="M2UYU8"/>
<evidence type="ECO:0000313" key="2">
    <source>
        <dbReference type="EMBL" id="EMD92983.1"/>
    </source>
</evidence>
<name>M2UYU8_COCH5</name>
<protein>
    <recommendedName>
        <fullName evidence="1">Clr5 domain-containing protein</fullName>
    </recommendedName>
</protein>
<keyword evidence="3" id="KW-1185">Reference proteome</keyword>
<accession>M2UYU8</accession>
<feature type="non-terminal residue" evidence="2">
    <location>
        <position position="109"/>
    </location>
</feature>